<evidence type="ECO:0000313" key="7">
    <source>
        <dbReference type="Proteomes" id="UP000683925"/>
    </source>
</evidence>
<dbReference type="Proteomes" id="UP000683925">
    <property type="component" value="Unassembled WGS sequence"/>
</dbReference>
<gene>
    <name evidence="6" type="ORF">POCTA_138.1.T1050037</name>
</gene>
<keyword evidence="2 4" id="KW-0863">Zinc-finger</keyword>
<dbReference type="OMA" id="HIIGICC"/>
<evidence type="ECO:0000256" key="3">
    <source>
        <dbReference type="ARBA" id="ARBA00022833"/>
    </source>
</evidence>
<accession>A0A8S1WU47</accession>
<feature type="domain" description="RING-type" evidence="5">
    <location>
        <begin position="302"/>
        <end position="345"/>
    </location>
</feature>
<protein>
    <recommendedName>
        <fullName evidence="5">RING-type domain-containing protein</fullName>
    </recommendedName>
</protein>
<keyword evidence="7" id="KW-1185">Reference proteome</keyword>
<evidence type="ECO:0000256" key="2">
    <source>
        <dbReference type="ARBA" id="ARBA00022771"/>
    </source>
</evidence>
<dbReference type="GO" id="GO:0008270">
    <property type="term" value="F:zinc ion binding"/>
    <property type="evidence" value="ECO:0007669"/>
    <property type="project" value="UniProtKB-KW"/>
</dbReference>
<organism evidence="6 7">
    <name type="scientific">Paramecium octaurelia</name>
    <dbReference type="NCBI Taxonomy" id="43137"/>
    <lineage>
        <taxon>Eukaryota</taxon>
        <taxon>Sar</taxon>
        <taxon>Alveolata</taxon>
        <taxon>Ciliophora</taxon>
        <taxon>Intramacronucleata</taxon>
        <taxon>Oligohymenophorea</taxon>
        <taxon>Peniculida</taxon>
        <taxon>Parameciidae</taxon>
        <taxon>Paramecium</taxon>
    </lineage>
</organism>
<evidence type="ECO:0000256" key="1">
    <source>
        <dbReference type="ARBA" id="ARBA00022723"/>
    </source>
</evidence>
<dbReference type="InterPro" id="IPR001841">
    <property type="entry name" value="Znf_RING"/>
</dbReference>
<dbReference type="PROSITE" id="PS00518">
    <property type="entry name" value="ZF_RING_1"/>
    <property type="match status" value="5"/>
</dbReference>
<feature type="domain" description="RING-type" evidence="5">
    <location>
        <begin position="382"/>
        <end position="428"/>
    </location>
</feature>
<name>A0A8S1WU47_PAROT</name>
<sequence length="871" mass="102864">MYQITPISDTIKSRYPQLKEYYLCQFLGENQQSAIICSILHYLLNRQRSKTLEYFRSPKINYKNQQSQEIAQILRESMQMENPIQNFFEKLSIYDQNNIMTEVLLQDFCFSYQLIYKGQICLNYLADFLDLNINIIPQFISLGRGNSNLIIIKEQDEYYFIIPEPQFQLETQTICFICSRKVYVFLKLYCNHQICWNCLLKQNHQSQMSNFKCRCGQVIQKQQIEQFQIEISTIAKTNRYNLVLEQFYHQYLSQLVQRRSLMRTSFTKQLNESITEQLTATEIQISLLDETNRVLEQLDEPCCNCHRESNKPYFYLNNCTHKFCFDCIKKEFENDSCGGCYCSACYNKVSRKEYELYLQMINVAKYSVQEKPPEKEKTENKCLNCNNTFQYQLFKIENCKHSFCDTCVEQLIAVNYFLVYYCTVPNCPGTFNKKDYEMFKQEFRKQLQISYSELEITCHQVSYDFNQLNNSNQCLKQLSVSQSEINDQICSNFSDPNQKSKNLIENESTKITSDDQQQIDLNWSLLIDKCQKCQKQSQYQLFQVPLCNHKFCNSCIKGSIENKQKDQKCPNKDCKSLFTKRSYQNYYNNLLQDKEIIQNNQQILKQQLVTKSETLKPQPQIHNLLNPTYNSNLTVKGSSTSTTDQQLCSFCNILSDLDQMFVIKCGHQICSRCSLRLQGQNLRCSKCLTIFDNLRFKQFRLNCRYKCDNCKNTFPFDQISPNQTCPHFLCWQCLQRIYKNQGNQQCCVKNCQKYFAVEKSQKSYQYFPKIDVELSEETLQVQNLKFVTDQKTTLSNSQAIAKNDPSQSILLESTKQKQEIKQPSKIQSCMICNSDFDDYNQPVFFSCNLHIIGICCILKNYELCYLCDRRH</sequence>
<dbReference type="AlphaFoldDB" id="A0A8S1WU47"/>
<dbReference type="OrthoDB" id="304684at2759"/>
<evidence type="ECO:0000313" key="6">
    <source>
        <dbReference type="EMBL" id="CAD8193654.1"/>
    </source>
</evidence>
<reference evidence="6" key="1">
    <citation type="submission" date="2021-01" db="EMBL/GenBank/DDBJ databases">
        <authorList>
            <consortium name="Genoscope - CEA"/>
            <person name="William W."/>
        </authorList>
    </citation>
    <scope>NUCLEOTIDE SEQUENCE</scope>
</reference>
<feature type="domain" description="RING-type" evidence="5">
    <location>
        <begin position="530"/>
        <end position="570"/>
    </location>
</feature>
<dbReference type="PROSITE" id="PS50089">
    <property type="entry name" value="ZF_RING_2"/>
    <property type="match status" value="3"/>
</dbReference>
<dbReference type="SMART" id="SM00184">
    <property type="entry name" value="RING"/>
    <property type="match status" value="5"/>
</dbReference>
<keyword evidence="1" id="KW-0479">Metal-binding</keyword>
<dbReference type="EMBL" id="CAJJDP010000105">
    <property type="protein sequence ID" value="CAD8193654.1"/>
    <property type="molecule type" value="Genomic_DNA"/>
</dbReference>
<proteinExistence type="predicted"/>
<evidence type="ECO:0000259" key="5">
    <source>
        <dbReference type="PROSITE" id="PS50089"/>
    </source>
</evidence>
<evidence type="ECO:0000256" key="4">
    <source>
        <dbReference type="PROSITE-ProRule" id="PRU00175"/>
    </source>
</evidence>
<keyword evidence="3" id="KW-0862">Zinc</keyword>
<dbReference type="InterPro" id="IPR017907">
    <property type="entry name" value="Znf_RING_CS"/>
</dbReference>
<comment type="caution">
    <text evidence="6">The sequence shown here is derived from an EMBL/GenBank/DDBJ whole genome shotgun (WGS) entry which is preliminary data.</text>
</comment>